<dbReference type="PANTHER" id="PTHR31286">
    <property type="entry name" value="GLYCINE-RICH CELL WALL STRUCTURAL PROTEIN 1.8-LIKE"/>
    <property type="match status" value="1"/>
</dbReference>
<name>A0A9J5YJ44_SOLCO</name>
<dbReference type="InterPro" id="IPR040256">
    <property type="entry name" value="At4g02000-like"/>
</dbReference>
<dbReference type="EMBL" id="JACXVP010000006">
    <property type="protein sequence ID" value="KAG5600370.1"/>
    <property type="molecule type" value="Genomic_DNA"/>
</dbReference>
<dbReference type="PANTHER" id="PTHR31286:SF104">
    <property type="entry name" value="PEROXIDASE"/>
    <property type="match status" value="1"/>
</dbReference>
<organism evidence="1 2">
    <name type="scientific">Solanum commersonii</name>
    <name type="common">Commerson's wild potato</name>
    <name type="synonym">Commerson's nightshade</name>
    <dbReference type="NCBI Taxonomy" id="4109"/>
    <lineage>
        <taxon>Eukaryota</taxon>
        <taxon>Viridiplantae</taxon>
        <taxon>Streptophyta</taxon>
        <taxon>Embryophyta</taxon>
        <taxon>Tracheophyta</taxon>
        <taxon>Spermatophyta</taxon>
        <taxon>Magnoliopsida</taxon>
        <taxon>eudicotyledons</taxon>
        <taxon>Gunneridae</taxon>
        <taxon>Pentapetalae</taxon>
        <taxon>asterids</taxon>
        <taxon>lamiids</taxon>
        <taxon>Solanales</taxon>
        <taxon>Solanaceae</taxon>
        <taxon>Solanoideae</taxon>
        <taxon>Solaneae</taxon>
        <taxon>Solanum</taxon>
    </lineage>
</organism>
<dbReference type="OrthoDB" id="1751950at2759"/>
<evidence type="ECO:0000313" key="1">
    <source>
        <dbReference type="EMBL" id="KAG5600370.1"/>
    </source>
</evidence>
<protein>
    <recommendedName>
        <fullName evidence="3">DUF4283 domain-containing protein</fullName>
    </recommendedName>
</protein>
<accession>A0A9J5YJ44</accession>
<dbReference type="Proteomes" id="UP000824120">
    <property type="component" value="Chromosome 6"/>
</dbReference>
<proteinExistence type="predicted"/>
<dbReference type="AlphaFoldDB" id="A0A9J5YJ44"/>
<comment type="caution">
    <text evidence="1">The sequence shown here is derived from an EMBL/GenBank/DDBJ whole genome shotgun (WGS) entry which is preliminary data.</text>
</comment>
<evidence type="ECO:0008006" key="3">
    <source>
        <dbReference type="Google" id="ProtNLM"/>
    </source>
</evidence>
<evidence type="ECO:0000313" key="2">
    <source>
        <dbReference type="Proteomes" id="UP000824120"/>
    </source>
</evidence>
<reference evidence="1 2" key="1">
    <citation type="submission" date="2020-09" db="EMBL/GenBank/DDBJ databases">
        <title>De no assembly of potato wild relative species, Solanum commersonii.</title>
        <authorList>
            <person name="Cho K."/>
        </authorList>
    </citation>
    <scope>NUCLEOTIDE SEQUENCE [LARGE SCALE GENOMIC DNA]</scope>
    <source>
        <strain evidence="1">LZ3.2</strain>
        <tissue evidence="1">Leaf</tissue>
    </source>
</reference>
<sequence>MTAHISPQPLVVGETNANPNQQASFATRLTTNQAVQNLTKKSVETDSICTWRAYNSIHKGRTPEVKDLRTILPKHFGIKGNCLADLLARRHILLRIDQYEDYVVTLSKSVSFLPFHGQQHLYRVFPWTIDFNSREESSMAAVWISLPRLSLDLFAKRSLLLMASVVGRPIAIDKARHHKTRPSTASVKVILDLMDKLPKRMHVSPVFERADR</sequence>
<gene>
    <name evidence="1" type="ORF">H5410_031740</name>
</gene>
<keyword evidence="2" id="KW-1185">Reference proteome</keyword>